<keyword evidence="2" id="KW-0808">Transferase</keyword>
<proteinExistence type="predicted"/>
<feature type="region of interest" description="Disordered" evidence="1">
    <location>
        <begin position="226"/>
        <end position="252"/>
    </location>
</feature>
<dbReference type="KEGG" id="snep:Enr13x_31080"/>
<reference evidence="2 3" key="1">
    <citation type="submission" date="2019-03" db="EMBL/GenBank/DDBJ databases">
        <title>Deep-cultivation of Planctomycetes and their phenomic and genomic characterization uncovers novel biology.</title>
        <authorList>
            <person name="Wiegand S."/>
            <person name="Jogler M."/>
            <person name="Boedeker C."/>
            <person name="Pinto D."/>
            <person name="Vollmers J."/>
            <person name="Rivas-Marin E."/>
            <person name="Kohn T."/>
            <person name="Peeters S.H."/>
            <person name="Heuer A."/>
            <person name="Rast P."/>
            <person name="Oberbeckmann S."/>
            <person name="Bunk B."/>
            <person name="Jeske O."/>
            <person name="Meyerdierks A."/>
            <person name="Storesund J.E."/>
            <person name="Kallscheuer N."/>
            <person name="Luecker S."/>
            <person name="Lage O.M."/>
            <person name="Pohl T."/>
            <person name="Merkel B.J."/>
            <person name="Hornburger P."/>
            <person name="Mueller R.-W."/>
            <person name="Bruemmer F."/>
            <person name="Labrenz M."/>
            <person name="Spormann A.M."/>
            <person name="Op den Camp H."/>
            <person name="Overmann J."/>
            <person name="Amann R."/>
            <person name="Jetten M.S.M."/>
            <person name="Mascher T."/>
            <person name="Medema M.H."/>
            <person name="Devos D.P."/>
            <person name="Kaster A.-K."/>
            <person name="Ovreas L."/>
            <person name="Rohde M."/>
            <person name="Galperin M.Y."/>
            <person name="Jogler C."/>
        </authorList>
    </citation>
    <scope>NUCLEOTIDE SEQUENCE [LARGE SCALE GENOMIC DNA]</scope>
    <source>
        <strain evidence="2 3">Enr13</strain>
    </source>
</reference>
<evidence type="ECO:0000313" key="3">
    <source>
        <dbReference type="Proteomes" id="UP000319004"/>
    </source>
</evidence>
<keyword evidence="3" id="KW-1185">Reference proteome</keyword>
<feature type="region of interest" description="Disordered" evidence="1">
    <location>
        <begin position="62"/>
        <end position="93"/>
    </location>
</feature>
<dbReference type="SUPFAM" id="SSF53756">
    <property type="entry name" value="UDP-Glycosyltransferase/glycogen phosphorylase"/>
    <property type="match status" value="1"/>
</dbReference>
<accession>A0A518HQW5</accession>
<dbReference type="EC" id="2.4.-.-" evidence="2"/>
<dbReference type="EMBL" id="CP037423">
    <property type="protein sequence ID" value="QDV43253.1"/>
    <property type="molecule type" value="Genomic_DNA"/>
</dbReference>
<dbReference type="Gene3D" id="3.40.50.2000">
    <property type="entry name" value="Glycogen Phosphorylase B"/>
    <property type="match status" value="1"/>
</dbReference>
<dbReference type="Gene3D" id="3.40.50.11010">
    <property type="match status" value="1"/>
</dbReference>
<dbReference type="AlphaFoldDB" id="A0A518HQW5"/>
<gene>
    <name evidence="2" type="primary">tuaH_2</name>
    <name evidence="2" type="ORF">Enr13x_31080</name>
</gene>
<protein>
    <submittedName>
        <fullName evidence="2">Teichuronic acid biosynthesis glycosyltransferase TuaH</fullName>
        <ecNumber evidence="2">2.4.-.-</ecNumber>
    </submittedName>
</protein>
<dbReference type="GO" id="GO:0016757">
    <property type="term" value="F:glycosyltransferase activity"/>
    <property type="evidence" value="ECO:0007669"/>
    <property type="project" value="UniProtKB-KW"/>
</dbReference>
<evidence type="ECO:0000256" key="1">
    <source>
        <dbReference type="SAM" id="MobiDB-lite"/>
    </source>
</evidence>
<dbReference type="Pfam" id="PF13692">
    <property type="entry name" value="Glyco_trans_1_4"/>
    <property type="match status" value="1"/>
</dbReference>
<evidence type="ECO:0000313" key="2">
    <source>
        <dbReference type="EMBL" id="QDV43253.1"/>
    </source>
</evidence>
<sequence length="449" mass="50197">MIRQLLPEHEVTWVNTIGMRPPRLDLITARRGFEKVAGWMRRERREREFQVSSSNFQVVESEVQVPSPAPQVGSSDPQVLGTPPATPSSLLPPPSSPKIIDAKMWPWMSRRWDRWLNRNLLAKQLRDAAEGAVAITTIPIVADLVGKLPVKSWVYYCVDDFSVWPGLDGKTLGRLEDELIAKVDRTIAVSDHLVDSLASRNCHAELLTHGVDLNFWQNERLDPSGESLEREVAEGGKEARSQTRPPARDSRLATRISPGYLEPGTWNLELPSPDSPLILFWGVVDRRMNAEWVLALADSLDAGKIVLAGPQQDPDPRLLGHTRIEMPGSLPFDELPKLARAAEVLIMPYADLPVTRAMQPLKLKEYLATGKPVVVAPLPATEDWKAFLQVAGDAQEFVRMVHERVSGEGDETGDAERGQELCQRLEAESWQAKAQRLLEWIENPVVVES</sequence>
<feature type="compositionally biased region" description="Pro residues" evidence="1">
    <location>
        <begin position="84"/>
        <end position="93"/>
    </location>
</feature>
<dbReference type="Proteomes" id="UP000319004">
    <property type="component" value="Chromosome"/>
</dbReference>
<keyword evidence="2" id="KW-0328">Glycosyltransferase</keyword>
<name>A0A518HQW5_9BACT</name>
<organism evidence="2 3">
    <name type="scientific">Stieleria neptunia</name>
    <dbReference type="NCBI Taxonomy" id="2527979"/>
    <lineage>
        <taxon>Bacteria</taxon>
        <taxon>Pseudomonadati</taxon>
        <taxon>Planctomycetota</taxon>
        <taxon>Planctomycetia</taxon>
        <taxon>Pirellulales</taxon>
        <taxon>Pirellulaceae</taxon>
        <taxon>Stieleria</taxon>
    </lineage>
</organism>